<sequence length="276" mass="30168">MWRLSNPQAAKRLRQVFARLDIPDEGPGFCDHPAFLSAEASHPELMELYAQYVEAREYSADYLTDAARKIGIAAAAVEAAVAKDGRLGACVDASGMLGRMLDRLGVWNYVAKATLTVEFPASSGLNPRYFWALDTREFVAPHAVVVAPPFGVIDVTAKHQPYPGGVAALLPAIVLADQWDSCGWYPEDLISPSVQVQIRRAGETFHGFLAAECPDMLQLISRLPPRQIHHDGTSLRYVMVAVGGTVEQLEGITGYKPCNRSALQIFEQDVMPLCAQ</sequence>
<protein>
    <submittedName>
        <fullName evidence="1">Uncharacterized protein</fullName>
    </submittedName>
</protein>
<dbReference type="RefSeq" id="WP_274112329.1">
    <property type="nucleotide sequence ID" value="NZ_JAPCKI010000011.1"/>
</dbReference>
<dbReference type="Proteomes" id="UP001148932">
    <property type="component" value="Unassembled WGS sequence"/>
</dbReference>
<dbReference type="EMBL" id="JAPCKI010000011">
    <property type="protein sequence ID" value="MDD2179218.1"/>
    <property type="molecule type" value="Genomic_DNA"/>
</dbReference>
<name>A0ABT5RZU1_9BURK</name>
<organism evidence="1 2">
    <name type="scientific">Acidovorax benzenivorans</name>
    <dbReference type="NCBI Taxonomy" id="2987520"/>
    <lineage>
        <taxon>Bacteria</taxon>
        <taxon>Pseudomonadati</taxon>
        <taxon>Pseudomonadota</taxon>
        <taxon>Betaproteobacteria</taxon>
        <taxon>Burkholderiales</taxon>
        <taxon>Comamonadaceae</taxon>
        <taxon>Acidovorax</taxon>
    </lineage>
</organism>
<accession>A0ABT5RZU1</accession>
<comment type="caution">
    <text evidence="1">The sequence shown here is derived from an EMBL/GenBank/DDBJ whole genome shotgun (WGS) entry which is preliminary data.</text>
</comment>
<reference evidence="1" key="1">
    <citation type="submission" date="2022-10" db="EMBL/GenBank/DDBJ databases">
        <title>Description of microaerobic benzene degrading bacteria.</title>
        <authorList>
            <person name="Bedics A."/>
            <person name="Tancsics A."/>
            <person name="Banerjee S."/>
        </authorList>
    </citation>
    <scope>NUCLEOTIDE SEQUENCE</scope>
    <source>
        <strain evidence="1">D2M1</strain>
    </source>
</reference>
<evidence type="ECO:0000313" key="2">
    <source>
        <dbReference type="Proteomes" id="UP001148932"/>
    </source>
</evidence>
<gene>
    <name evidence="1" type="ORF">OIN59_17410</name>
</gene>
<evidence type="ECO:0000313" key="1">
    <source>
        <dbReference type="EMBL" id="MDD2179218.1"/>
    </source>
</evidence>
<proteinExistence type="predicted"/>
<keyword evidence="2" id="KW-1185">Reference proteome</keyword>